<evidence type="ECO:0000256" key="1">
    <source>
        <dbReference type="SAM" id="Phobius"/>
    </source>
</evidence>
<feature type="transmembrane region" description="Helical" evidence="1">
    <location>
        <begin position="57"/>
        <end position="74"/>
    </location>
</feature>
<comment type="caution">
    <text evidence="2">The sequence shown here is derived from an EMBL/GenBank/DDBJ whole genome shotgun (WGS) entry which is preliminary data.</text>
</comment>
<feature type="transmembrane region" description="Helical" evidence="1">
    <location>
        <begin position="94"/>
        <end position="120"/>
    </location>
</feature>
<dbReference type="RefSeq" id="WP_045220094.1">
    <property type="nucleotide sequence ID" value="NZ_BAAAEC010000027.1"/>
</dbReference>
<keyword evidence="1" id="KW-1133">Transmembrane helix</keyword>
<accession>A0AAJ4ZPI7</accession>
<dbReference type="AlphaFoldDB" id="A0AAJ4ZPI7"/>
<dbReference type="Proteomes" id="UP000255008">
    <property type="component" value="Unassembled WGS sequence"/>
</dbReference>
<dbReference type="GeneID" id="34794093"/>
<protein>
    <submittedName>
        <fullName evidence="2">Uncharacterized protein</fullName>
    </submittedName>
</protein>
<gene>
    <name evidence="2" type="ORF">NCTC10894_03747</name>
</gene>
<evidence type="ECO:0000313" key="2">
    <source>
        <dbReference type="EMBL" id="SUE35732.1"/>
    </source>
</evidence>
<sequence>MVSESTFVRLVRASGWYDLIVTAPFATPWSFMLLHHALNAVAGVLGIAGLPPFEPAHMLMANLMGSVVCVWSVLRIRHPSVALGRYDAVARTLFAAWQGYALGSGATLLVVPFMVAEAGFGLLQAMPVRRVPVHTGAQTA</sequence>
<organism evidence="2 3">
    <name type="scientific">Ralstonia mannitolilytica</name>
    <dbReference type="NCBI Taxonomy" id="105219"/>
    <lineage>
        <taxon>Bacteria</taxon>
        <taxon>Pseudomonadati</taxon>
        <taxon>Pseudomonadota</taxon>
        <taxon>Betaproteobacteria</taxon>
        <taxon>Burkholderiales</taxon>
        <taxon>Burkholderiaceae</taxon>
        <taxon>Ralstonia</taxon>
    </lineage>
</organism>
<reference evidence="2 3" key="1">
    <citation type="submission" date="2018-06" db="EMBL/GenBank/DDBJ databases">
        <authorList>
            <consortium name="Pathogen Informatics"/>
            <person name="Doyle S."/>
        </authorList>
    </citation>
    <scope>NUCLEOTIDE SEQUENCE [LARGE SCALE GENOMIC DNA]</scope>
    <source>
        <strain evidence="2 3">NCTC10894</strain>
    </source>
</reference>
<keyword evidence="1" id="KW-0472">Membrane</keyword>
<evidence type="ECO:0000313" key="3">
    <source>
        <dbReference type="Proteomes" id="UP000255008"/>
    </source>
</evidence>
<keyword evidence="1" id="KW-0812">Transmembrane</keyword>
<name>A0AAJ4ZPI7_9RALS</name>
<proteinExistence type="predicted"/>
<dbReference type="EMBL" id="UGVE01000002">
    <property type="protein sequence ID" value="SUE35732.1"/>
    <property type="molecule type" value="Genomic_DNA"/>
</dbReference>
<dbReference type="KEGG" id="rmn:TK49_22090"/>